<feature type="transmembrane region" description="Helical" evidence="1">
    <location>
        <begin position="27"/>
        <end position="46"/>
    </location>
</feature>
<dbReference type="GO" id="GO:0009103">
    <property type="term" value="P:lipopolysaccharide biosynthetic process"/>
    <property type="evidence" value="ECO:0007669"/>
    <property type="project" value="TreeGrafter"/>
</dbReference>
<dbReference type="PANTHER" id="PTHR23028:SF53">
    <property type="entry name" value="ACYL_TRANSF_3 DOMAIN-CONTAINING PROTEIN"/>
    <property type="match status" value="1"/>
</dbReference>
<dbReference type="OrthoDB" id="9767863at2"/>
<proteinExistence type="predicted"/>
<dbReference type="EMBL" id="SJOI01000001">
    <property type="protein sequence ID" value="TCL06816.1"/>
    <property type="molecule type" value="Genomic_DNA"/>
</dbReference>
<protein>
    <submittedName>
        <fullName evidence="3">Peptidoglycan/LPS O-acetylase OafA/YrhL</fullName>
    </submittedName>
</protein>
<evidence type="ECO:0000259" key="2">
    <source>
        <dbReference type="Pfam" id="PF01757"/>
    </source>
</evidence>
<feature type="transmembrane region" description="Helical" evidence="1">
    <location>
        <begin position="198"/>
        <end position="217"/>
    </location>
</feature>
<evidence type="ECO:0000313" key="3">
    <source>
        <dbReference type="EMBL" id="TCL06816.1"/>
    </source>
</evidence>
<gene>
    <name evidence="3" type="ORF">EZJ58_5110</name>
</gene>
<keyword evidence="1" id="KW-0812">Transmembrane</keyword>
<feature type="transmembrane region" description="Helical" evidence="1">
    <location>
        <begin position="249"/>
        <end position="268"/>
    </location>
</feature>
<accession>A0A4R1NQ00</accession>
<feature type="transmembrane region" description="Helical" evidence="1">
    <location>
        <begin position="97"/>
        <end position="118"/>
    </location>
</feature>
<feature type="domain" description="Acyltransferase 3" evidence="2">
    <location>
        <begin position="5"/>
        <end position="296"/>
    </location>
</feature>
<feature type="transmembrane region" description="Helical" evidence="1">
    <location>
        <begin position="67"/>
        <end position="85"/>
    </location>
</feature>
<reference evidence="3 4" key="1">
    <citation type="submission" date="2019-02" db="EMBL/GenBank/DDBJ databases">
        <title>Investigation of anaerobic lignin degradation for improved lignocellulosic biofuels.</title>
        <authorList>
            <person name="Deangelis K."/>
        </authorList>
    </citation>
    <scope>NUCLEOTIDE SEQUENCE [LARGE SCALE GENOMIC DNA]</scope>
    <source>
        <strain evidence="3 4">159R</strain>
    </source>
</reference>
<keyword evidence="4" id="KW-1185">Reference proteome</keyword>
<dbReference type="RefSeq" id="WP_132926519.1">
    <property type="nucleotide sequence ID" value="NZ_SJOI01000001.1"/>
</dbReference>
<organism evidence="3 4">
    <name type="scientific">Sodalis ligni</name>
    <dbReference type="NCBI Taxonomy" id="2697027"/>
    <lineage>
        <taxon>Bacteria</taxon>
        <taxon>Pseudomonadati</taxon>
        <taxon>Pseudomonadota</taxon>
        <taxon>Gammaproteobacteria</taxon>
        <taxon>Enterobacterales</taxon>
        <taxon>Bruguierivoracaceae</taxon>
        <taxon>Sodalis</taxon>
    </lineage>
</organism>
<evidence type="ECO:0000313" key="4">
    <source>
        <dbReference type="Proteomes" id="UP000294555"/>
    </source>
</evidence>
<dbReference type="Pfam" id="PF01757">
    <property type="entry name" value="Acyl_transf_3"/>
    <property type="match status" value="1"/>
</dbReference>
<dbReference type="PANTHER" id="PTHR23028">
    <property type="entry name" value="ACETYLTRANSFERASE"/>
    <property type="match status" value="1"/>
</dbReference>
<feature type="transmembrane region" description="Helical" evidence="1">
    <location>
        <begin position="223"/>
        <end position="242"/>
    </location>
</feature>
<dbReference type="InterPro" id="IPR002656">
    <property type="entry name" value="Acyl_transf_3_dom"/>
</dbReference>
<evidence type="ECO:0000256" key="1">
    <source>
        <dbReference type="SAM" id="Phobius"/>
    </source>
</evidence>
<dbReference type="Proteomes" id="UP000294555">
    <property type="component" value="Unassembled WGS sequence"/>
</dbReference>
<dbReference type="GO" id="GO:0016747">
    <property type="term" value="F:acyltransferase activity, transferring groups other than amino-acyl groups"/>
    <property type="evidence" value="ECO:0007669"/>
    <property type="project" value="InterPro"/>
</dbReference>
<sequence length="325" mass="37739">MGSYRLILALLVLLSHCGIRFYNKNEGVMAVVSFYIISGYVITKLINSHYEGRNNITYFYADRALRLFPQFLFYLVITIISHLYFDGLEKINITRIFINAIMIPLNLFAVYNNEFIIVPQSWSLGLEMQFYILIPMIILLSRQKQISILSLVIFSIAYTGFINTDYWGYRMIPGTIFIFLLGSMLAEYEQNKKFLWTIYGLCLPAFVAAIIITHFSHEFNFEILLGILIGLPTTSMLFKLKIKNKLDILLGNMSYGVYLNHLFFFYTYNKLGVPVLQWNGVLLIIASSLTLSILTYYIIEKPVYNTRHKLRRKQEVPSTLINSHV</sequence>
<comment type="caution">
    <text evidence="3">The sequence shown here is derived from an EMBL/GenBank/DDBJ whole genome shotgun (WGS) entry which is preliminary data.</text>
</comment>
<feature type="transmembrane region" description="Helical" evidence="1">
    <location>
        <begin position="130"/>
        <end position="161"/>
    </location>
</feature>
<feature type="transmembrane region" description="Helical" evidence="1">
    <location>
        <begin position="280"/>
        <end position="299"/>
    </location>
</feature>
<feature type="transmembrane region" description="Helical" evidence="1">
    <location>
        <begin position="167"/>
        <end position="186"/>
    </location>
</feature>
<name>A0A4R1NQ00_9GAMM</name>
<dbReference type="GO" id="GO:0016020">
    <property type="term" value="C:membrane"/>
    <property type="evidence" value="ECO:0007669"/>
    <property type="project" value="TreeGrafter"/>
</dbReference>
<keyword evidence="1" id="KW-1133">Transmembrane helix</keyword>
<dbReference type="AlphaFoldDB" id="A0A4R1NQ00"/>
<dbReference type="InterPro" id="IPR050879">
    <property type="entry name" value="Acyltransferase_3"/>
</dbReference>
<keyword evidence="1" id="KW-0472">Membrane</keyword>